<comment type="caution">
    <text evidence="2">The sequence shown here is derived from an EMBL/GenBank/DDBJ whole genome shotgun (WGS) entry which is preliminary data.</text>
</comment>
<evidence type="ECO:0000313" key="3">
    <source>
        <dbReference type="Proteomes" id="UP000070457"/>
    </source>
</evidence>
<accession>A0A136M0C9</accession>
<reference evidence="2 3" key="1">
    <citation type="submission" date="2015-02" db="EMBL/GenBank/DDBJ databases">
        <title>Improved understanding of the partial-nitritation anammox process through 23 genomes representing the majority of the microbial community.</title>
        <authorList>
            <person name="Speth D.R."/>
            <person name="In T Zandt M."/>
            <person name="Guerrero Cruz S."/>
            <person name="Jetten M.S."/>
            <person name="Dutilh B.E."/>
        </authorList>
    </citation>
    <scope>NUCLEOTIDE SEQUENCE [LARGE SCALE GENOMIC DNA]</scope>
    <source>
        <strain evidence="2">OLB20</strain>
    </source>
</reference>
<dbReference type="STRING" id="1617426.TR69_WS6001000230"/>
<sequence>MAAKTGSGFSDAERQAMKARAKELAAEQRSSKKREDGEKAVRNAIAEMKGSDRTMAKRIHELVSEVAPHLWPKTWYGMPAYANKDGKVICFFQAAGKFESRYASFGFNDVAKLDDGNMWPVSFALVKLTKAEEKLITDMVLKAVS</sequence>
<dbReference type="Proteomes" id="UP000070457">
    <property type="component" value="Unassembled WGS sequence"/>
</dbReference>
<name>A0A136M0C9_9BACT</name>
<evidence type="ECO:0008006" key="4">
    <source>
        <dbReference type="Google" id="ProtNLM"/>
    </source>
</evidence>
<feature type="region of interest" description="Disordered" evidence="1">
    <location>
        <begin position="1"/>
        <end position="40"/>
    </location>
</feature>
<feature type="compositionally biased region" description="Basic and acidic residues" evidence="1">
    <location>
        <begin position="11"/>
        <end position="40"/>
    </location>
</feature>
<dbReference type="SUPFAM" id="SSF159888">
    <property type="entry name" value="YdhG-like"/>
    <property type="match status" value="1"/>
</dbReference>
<dbReference type="Gene3D" id="3.90.1150.200">
    <property type="match status" value="1"/>
</dbReference>
<proteinExistence type="predicted"/>
<gene>
    <name evidence="2" type="ORF">TR69_WS6001000230</name>
</gene>
<protein>
    <recommendedName>
        <fullName evidence="4">YdhG-like domain-containing protein</fullName>
    </recommendedName>
</protein>
<dbReference type="PATRIC" id="fig|1617426.3.peg.225"/>
<organism evidence="2 3">
    <name type="scientific">candidate division WS6 bacterium OLB20</name>
    <dbReference type="NCBI Taxonomy" id="1617426"/>
    <lineage>
        <taxon>Bacteria</taxon>
        <taxon>Candidatus Dojkabacteria</taxon>
    </lineage>
</organism>
<evidence type="ECO:0000256" key="1">
    <source>
        <dbReference type="SAM" id="MobiDB-lite"/>
    </source>
</evidence>
<evidence type="ECO:0000313" key="2">
    <source>
        <dbReference type="EMBL" id="KXK27354.1"/>
    </source>
</evidence>
<dbReference type="AlphaFoldDB" id="A0A136M0C9"/>
<dbReference type="EMBL" id="JYNZ01000002">
    <property type="protein sequence ID" value="KXK27354.1"/>
    <property type="molecule type" value="Genomic_DNA"/>
</dbReference>